<protein>
    <recommendedName>
        <fullName evidence="3">Methyltransferase</fullName>
        <ecNumber evidence="3">2.1.1.-</ecNumber>
    </recommendedName>
</protein>
<feature type="region of interest" description="Disordered" evidence="4">
    <location>
        <begin position="1"/>
        <end position="27"/>
    </location>
</feature>
<comment type="similarity">
    <text evidence="3">Belongs to the N(4)/N(6)-methyltransferase family.</text>
</comment>
<dbReference type="PRINTS" id="PR00508">
    <property type="entry name" value="S21N4MTFRASE"/>
</dbReference>
<feature type="region of interest" description="Disordered" evidence="4">
    <location>
        <begin position="146"/>
        <end position="174"/>
    </location>
</feature>
<dbReference type="EC" id="2.1.1.-" evidence="3"/>
<dbReference type="Proteomes" id="UP000000851">
    <property type="component" value="Chromosome"/>
</dbReference>
<dbReference type="SUPFAM" id="SSF53335">
    <property type="entry name" value="S-adenosyl-L-methionine-dependent methyltransferases"/>
    <property type="match status" value="1"/>
</dbReference>
<accession>C7Q1Y3</accession>
<evidence type="ECO:0000313" key="6">
    <source>
        <dbReference type="EMBL" id="ACU75684.1"/>
    </source>
</evidence>
<dbReference type="InterPro" id="IPR029063">
    <property type="entry name" value="SAM-dependent_MTases_sf"/>
</dbReference>
<dbReference type="InterPro" id="IPR002941">
    <property type="entry name" value="DNA_methylase_N4/N6"/>
</dbReference>
<dbReference type="GO" id="GO:0008170">
    <property type="term" value="F:N-methyltransferase activity"/>
    <property type="evidence" value="ECO:0007669"/>
    <property type="project" value="InterPro"/>
</dbReference>
<evidence type="ECO:0000256" key="3">
    <source>
        <dbReference type="RuleBase" id="RU362026"/>
    </source>
</evidence>
<feature type="domain" description="DNA methylase N-4/N-6" evidence="5">
    <location>
        <begin position="10"/>
        <end position="96"/>
    </location>
</feature>
<dbReference type="STRING" id="479433.Caci_6843"/>
<feature type="compositionally biased region" description="Pro residues" evidence="4">
    <location>
        <begin position="1"/>
        <end position="11"/>
    </location>
</feature>
<dbReference type="AlphaFoldDB" id="C7Q1Y3"/>
<dbReference type="HOGENOM" id="CLU_058045_0_0_11"/>
<dbReference type="GO" id="GO:0032259">
    <property type="term" value="P:methylation"/>
    <property type="evidence" value="ECO:0007669"/>
    <property type="project" value="UniProtKB-KW"/>
</dbReference>
<keyword evidence="7" id="KW-1185">Reference proteome</keyword>
<dbReference type="InterPro" id="IPR001091">
    <property type="entry name" value="RM_Methyltransferase"/>
</dbReference>
<keyword evidence="1 6" id="KW-0489">Methyltransferase</keyword>
<dbReference type="KEGG" id="cai:Caci_6843"/>
<sequence length="305" mass="32574">MNATPPVPDKPPLSVWATAQDGPRAQRRGRYLQESEAHPAKMFPAIAAHAIASYTRPGDLVVDPMCGIGTTLVEAMHLDRMAIGVEYEKRWADLAVRNVEHAVDQGATGYGTVVQGDAREVDRIVGADVHGRAALVLTSPPYGPATHGHVRGSSASGQPGVQKRNHHYGDDPNNLAHQGVEDLIEGFTQILTGCRKLLRPGGFLVITARPYRRTGRLVDIPTLATQAAIAAGYVLHERCIALLAATRDDGLMARASFFQLVNARNAFVAGSPTHVSAHEEVIIARHHDEDVGCACVPAVPPGRAA</sequence>
<evidence type="ECO:0000256" key="4">
    <source>
        <dbReference type="SAM" id="MobiDB-lite"/>
    </source>
</evidence>
<dbReference type="EMBL" id="CP001700">
    <property type="protein sequence ID" value="ACU75684.1"/>
    <property type="molecule type" value="Genomic_DNA"/>
</dbReference>
<dbReference type="Gene3D" id="3.40.50.150">
    <property type="entry name" value="Vaccinia Virus protein VP39"/>
    <property type="match status" value="2"/>
</dbReference>
<dbReference type="eggNOG" id="COG0863">
    <property type="taxonomic scope" value="Bacteria"/>
</dbReference>
<dbReference type="GO" id="GO:0003677">
    <property type="term" value="F:DNA binding"/>
    <property type="evidence" value="ECO:0007669"/>
    <property type="project" value="InterPro"/>
</dbReference>
<dbReference type="RefSeq" id="WP_015795412.1">
    <property type="nucleotide sequence ID" value="NC_013131.1"/>
</dbReference>
<gene>
    <name evidence="6" type="ordered locus">Caci_6843</name>
</gene>
<evidence type="ECO:0000256" key="2">
    <source>
        <dbReference type="ARBA" id="ARBA00022679"/>
    </source>
</evidence>
<evidence type="ECO:0000313" key="7">
    <source>
        <dbReference type="Proteomes" id="UP000000851"/>
    </source>
</evidence>
<evidence type="ECO:0000256" key="1">
    <source>
        <dbReference type="ARBA" id="ARBA00022603"/>
    </source>
</evidence>
<name>C7Q1Y3_CATAD</name>
<dbReference type="OrthoDB" id="1637728at2"/>
<organism evidence="6 7">
    <name type="scientific">Catenulispora acidiphila (strain DSM 44928 / JCM 14897 / NBRC 102108 / NRRL B-24433 / ID139908)</name>
    <dbReference type="NCBI Taxonomy" id="479433"/>
    <lineage>
        <taxon>Bacteria</taxon>
        <taxon>Bacillati</taxon>
        <taxon>Actinomycetota</taxon>
        <taxon>Actinomycetes</taxon>
        <taxon>Catenulisporales</taxon>
        <taxon>Catenulisporaceae</taxon>
        <taxon>Catenulispora</taxon>
    </lineage>
</organism>
<dbReference type="Pfam" id="PF01555">
    <property type="entry name" value="N6_N4_Mtase"/>
    <property type="match status" value="1"/>
</dbReference>
<evidence type="ECO:0000259" key="5">
    <source>
        <dbReference type="Pfam" id="PF01555"/>
    </source>
</evidence>
<dbReference type="InParanoid" id="C7Q1Y3"/>
<reference evidence="6 7" key="1">
    <citation type="journal article" date="2009" name="Stand. Genomic Sci.">
        <title>Complete genome sequence of Catenulispora acidiphila type strain (ID 139908).</title>
        <authorList>
            <person name="Copeland A."/>
            <person name="Lapidus A."/>
            <person name="Glavina Del Rio T."/>
            <person name="Nolan M."/>
            <person name="Lucas S."/>
            <person name="Chen F."/>
            <person name="Tice H."/>
            <person name="Cheng J.F."/>
            <person name="Bruce D."/>
            <person name="Goodwin L."/>
            <person name="Pitluck S."/>
            <person name="Mikhailova N."/>
            <person name="Pati A."/>
            <person name="Ivanova N."/>
            <person name="Mavromatis K."/>
            <person name="Chen A."/>
            <person name="Palaniappan K."/>
            <person name="Chain P."/>
            <person name="Land M."/>
            <person name="Hauser L."/>
            <person name="Chang Y.J."/>
            <person name="Jeffries C.D."/>
            <person name="Chertkov O."/>
            <person name="Brettin T."/>
            <person name="Detter J.C."/>
            <person name="Han C."/>
            <person name="Ali Z."/>
            <person name="Tindall B.J."/>
            <person name="Goker M."/>
            <person name="Bristow J."/>
            <person name="Eisen J.A."/>
            <person name="Markowitz V."/>
            <person name="Hugenholtz P."/>
            <person name="Kyrpides N.C."/>
            <person name="Klenk H.P."/>
        </authorList>
    </citation>
    <scope>NUCLEOTIDE SEQUENCE [LARGE SCALE GENOMIC DNA]</scope>
    <source>
        <strain evidence="7">DSM 44928 / JCM 14897 / NBRC 102108 / NRRL B-24433 / ID139908</strain>
    </source>
</reference>
<proteinExistence type="inferred from homology"/>
<keyword evidence="2" id="KW-0808">Transferase</keyword>